<dbReference type="Proteomes" id="UP001160148">
    <property type="component" value="Unassembled WGS sequence"/>
</dbReference>
<protein>
    <submittedName>
        <fullName evidence="1">Uncharacterized protein</fullName>
    </submittedName>
</protein>
<gene>
    <name evidence="1" type="ORF">MEUPH1_LOCUS4688</name>
</gene>
<reference evidence="1 2" key="1">
    <citation type="submission" date="2023-01" db="EMBL/GenBank/DDBJ databases">
        <authorList>
            <person name="Whitehead M."/>
        </authorList>
    </citation>
    <scope>NUCLEOTIDE SEQUENCE [LARGE SCALE GENOMIC DNA]</scope>
</reference>
<proteinExistence type="predicted"/>
<dbReference type="EMBL" id="CARXXK010000001">
    <property type="protein sequence ID" value="CAI6347964.1"/>
    <property type="molecule type" value="Genomic_DNA"/>
</dbReference>
<dbReference type="AlphaFoldDB" id="A0AAV0VUR0"/>
<evidence type="ECO:0000313" key="2">
    <source>
        <dbReference type="Proteomes" id="UP001160148"/>
    </source>
</evidence>
<keyword evidence="2" id="KW-1185">Reference proteome</keyword>
<accession>A0AAV0VUR0</accession>
<name>A0AAV0VUR0_9HEMI</name>
<evidence type="ECO:0000313" key="1">
    <source>
        <dbReference type="EMBL" id="CAI6347964.1"/>
    </source>
</evidence>
<sequence length="119" mass="14174">MYRIEKKSFNYSCVKVIEEVIFVWNKARIPTTRKDNAINKFKKIYNQWLNLFKHKDRITELHRQQESGFRLKMANLFDISDANATNKIIIDKDRQLLLAQREPGRSGFMSTEDVFTTKT</sequence>
<comment type="caution">
    <text evidence="1">The sequence shown here is derived from an EMBL/GenBank/DDBJ whole genome shotgun (WGS) entry which is preliminary data.</text>
</comment>
<organism evidence="1 2">
    <name type="scientific">Macrosiphum euphorbiae</name>
    <name type="common">potato aphid</name>
    <dbReference type="NCBI Taxonomy" id="13131"/>
    <lineage>
        <taxon>Eukaryota</taxon>
        <taxon>Metazoa</taxon>
        <taxon>Ecdysozoa</taxon>
        <taxon>Arthropoda</taxon>
        <taxon>Hexapoda</taxon>
        <taxon>Insecta</taxon>
        <taxon>Pterygota</taxon>
        <taxon>Neoptera</taxon>
        <taxon>Paraneoptera</taxon>
        <taxon>Hemiptera</taxon>
        <taxon>Sternorrhyncha</taxon>
        <taxon>Aphidomorpha</taxon>
        <taxon>Aphidoidea</taxon>
        <taxon>Aphididae</taxon>
        <taxon>Macrosiphini</taxon>
        <taxon>Macrosiphum</taxon>
    </lineage>
</organism>